<feature type="region of interest" description="Disordered" evidence="5">
    <location>
        <begin position="494"/>
        <end position="514"/>
    </location>
</feature>
<dbReference type="GO" id="GO:0006397">
    <property type="term" value="P:mRNA processing"/>
    <property type="evidence" value="ECO:0007669"/>
    <property type="project" value="UniProtKB-KW"/>
</dbReference>
<dbReference type="Gene3D" id="2.30.29.30">
    <property type="entry name" value="Pleckstrin-homology domain (PH domain)/Phosphotyrosine-binding domain (PTB)"/>
    <property type="match status" value="1"/>
</dbReference>
<evidence type="ECO:0000256" key="1">
    <source>
        <dbReference type="ARBA" id="ARBA00004496"/>
    </source>
</evidence>
<dbReference type="Proteomes" id="UP000677228">
    <property type="component" value="Unassembled WGS sequence"/>
</dbReference>
<dbReference type="SUPFAM" id="SSF50729">
    <property type="entry name" value="PH domain-like"/>
    <property type="match status" value="1"/>
</dbReference>
<dbReference type="Proteomes" id="UP000681722">
    <property type="component" value="Unassembled WGS sequence"/>
</dbReference>
<evidence type="ECO:0000256" key="4">
    <source>
        <dbReference type="ARBA" id="ARBA00022664"/>
    </source>
</evidence>
<evidence type="ECO:0000313" key="7">
    <source>
        <dbReference type="EMBL" id="CAF0824606.1"/>
    </source>
</evidence>
<evidence type="ECO:0000313" key="6">
    <source>
        <dbReference type="EMBL" id="CAF0779636.1"/>
    </source>
</evidence>
<dbReference type="GO" id="GO:0031087">
    <property type="term" value="P:deadenylation-independent decapping of nuclear-transcribed mRNA"/>
    <property type="evidence" value="ECO:0007669"/>
    <property type="project" value="TreeGrafter"/>
</dbReference>
<dbReference type="EMBL" id="CAJNOK010000857">
    <property type="protein sequence ID" value="CAF0779636.1"/>
    <property type="molecule type" value="Genomic_DNA"/>
</dbReference>
<dbReference type="EMBL" id="CAJOBA010000857">
    <property type="protein sequence ID" value="CAF3561116.1"/>
    <property type="molecule type" value="Genomic_DNA"/>
</dbReference>
<name>A0A813U9M8_9BILA</name>
<dbReference type="EMBL" id="CAJNOQ010000649">
    <property type="protein sequence ID" value="CAF0824606.1"/>
    <property type="molecule type" value="Genomic_DNA"/>
</dbReference>
<protein>
    <submittedName>
        <fullName evidence="7">Uncharacterized protein</fullName>
    </submittedName>
</protein>
<feature type="compositionally biased region" description="Low complexity" evidence="5">
    <location>
        <begin position="219"/>
        <end position="228"/>
    </location>
</feature>
<evidence type="ECO:0000313" key="8">
    <source>
        <dbReference type="EMBL" id="CAF3561116.1"/>
    </source>
</evidence>
<dbReference type="OrthoDB" id="440673at2759"/>
<keyword evidence="10" id="KW-1185">Reference proteome</keyword>
<dbReference type="PANTHER" id="PTHR16290">
    <property type="entry name" value="TRANSCRIPTION FACTOR SMIF DECAPPING ENZYME DCP1"/>
    <property type="match status" value="1"/>
</dbReference>
<dbReference type="Gene3D" id="6.10.140.2030">
    <property type="match status" value="1"/>
</dbReference>
<dbReference type="AlphaFoldDB" id="A0A813U9M8"/>
<evidence type="ECO:0000256" key="3">
    <source>
        <dbReference type="ARBA" id="ARBA00022490"/>
    </source>
</evidence>
<comment type="caution">
    <text evidence="7">The sequence shown here is derived from an EMBL/GenBank/DDBJ whole genome shotgun (WGS) entry which is preliminary data.</text>
</comment>
<dbReference type="Proteomes" id="UP000663829">
    <property type="component" value="Unassembled WGS sequence"/>
</dbReference>
<organism evidence="7 10">
    <name type="scientific">Didymodactylos carnosus</name>
    <dbReference type="NCBI Taxonomy" id="1234261"/>
    <lineage>
        <taxon>Eukaryota</taxon>
        <taxon>Metazoa</taxon>
        <taxon>Spiralia</taxon>
        <taxon>Gnathifera</taxon>
        <taxon>Rotifera</taxon>
        <taxon>Eurotatoria</taxon>
        <taxon>Bdelloidea</taxon>
        <taxon>Philodinida</taxon>
        <taxon>Philodinidae</taxon>
        <taxon>Didymodactylos</taxon>
    </lineage>
</organism>
<dbReference type="Pfam" id="PF06058">
    <property type="entry name" value="DCP1"/>
    <property type="match status" value="1"/>
</dbReference>
<dbReference type="EMBL" id="CAJOBC010000649">
    <property type="protein sequence ID" value="CAF3611276.1"/>
    <property type="molecule type" value="Genomic_DNA"/>
</dbReference>
<evidence type="ECO:0000256" key="2">
    <source>
        <dbReference type="ARBA" id="ARBA00008778"/>
    </source>
</evidence>
<proteinExistence type="inferred from homology"/>
<dbReference type="GO" id="GO:0000932">
    <property type="term" value="C:P-body"/>
    <property type="evidence" value="ECO:0007669"/>
    <property type="project" value="TreeGrafter"/>
</dbReference>
<gene>
    <name evidence="7" type="ORF">GPM918_LOCUS4729</name>
    <name evidence="6" type="ORF">OVA965_LOCUS3534</name>
    <name evidence="9" type="ORF">SRO942_LOCUS4730</name>
    <name evidence="8" type="ORF">TMI583_LOCUS3533</name>
</gene>
<dbReference type="Proteomes" id="UP000682733">
    <property type="component" value="Unassembled WGS sequence"/>
</dbReference>
<accession>A0A813U9M8</accession>
<comment type="subcellular location">
    <subcellularLocation>
        <location evidence="1">Cytoplasm</location>
    </subcellularLocation>
</comment>
<evidence type="ECO:0000313" key="10">
    <source>
        <dbReference type="Proteomes" id="UP000663829"/>
    </source>
</evidence>
<comment type="similarity">
    <text evidence="2">Belongs to the DCP1 family.</text>
</comment>
<dbReference type="GO" id="GO:0003729">
    <property type="term" value="F:mRNA binding"/>
    <property type="evidence" value="ECO:0007669"/>
    <property type="project" value="TreeGrafter"/>
</dbReference>
<dbReference type="GO" id="GO:0008047">
    <property type="term" value="F:enzyme activator activity"/>
    <property type="evidence" value="ECO:0007669"/>
    <property type="project" value="InterPro"/>
</dbReference>
<feature type="region of interest" description="Disordered" evidence="5">
    <location>
        <begin position="213"/>
        <end position="235"/>
    </location>
</feature>
<dbReference type="InterPro" id="IPR011993">
    <property type="entry name" value="PH-like_dom_sf"/>
</dbReference>
<keyword evidence="4" id="KW-0507">mRNA processing</keyword>
<sequence>MNDTRNDQEPISVERTKQENLDTIETTVVEDVVDYYPIVVEYYRIVVLDYFQIVVEARSNSTTMMNGEDPLNRINLQALQNRDPYIIRILDQAQRVCVFKFLPDKQQWERKDIEGTLFVYERNCEPYNGFAIHSTVSMDTFIQILKPAMEFEQRGECFLQYKADVAAYAKERASKKLQQPQQTSKQLPSLVNNHLIDQQSLRQLLPSNDQQKAIDDIPSSASSSSSSSTNGNDRNVDIFKMLVGAQEKFHDYKRQQSVTTPDTPNKVVLLTTTTRTSTTNSGGNSYNPKPVLQKLLSTPSVVTTITENTKTQQTNPFASFHRADTIPTTTAITTSPTPVSSVNQPPTPNSAIPLCLARLFSKDATVTTPNNDELENELKKTLGIPTKPPMSVQDLERQLLNNTTATTMTTSTSNTVVSSYTQNEKFSPASNSLVSSDTVHTISGASDIKDIKPSTISSEGSISTPPLSLSPRFLMSPHHTNSELFENKTLTTANTEWTPSHSRDPPSFESNGGNRLMTPADFVDTNKLLFSAMTLKNTVQQCCRCQTQNIPQISKDHLKQLLVKMLQTDEDFLACLYNAYIEQRKSSSSRVH</sequence>
<evidence type="ECO:0000313" key="9">
    <source>
        <dbReference type="EMBL" id="CAF3611276.1"/>
    </source>
</evidence>
<keyword evidence="3" id="KW-0963">Cytoplasm</keyword>
<dbReference type="InterPro" id="IPR010334">
    <property type="entry name" value="Dcp1"/>
</dbReference>
<reference evidence="7" key="1">
    <citation type="submission" date="2021-02" db="EMBL/GenBank/DDBJ databases">
        <authorList>
            <person name="Nowell W R."/>
        </authorList>
    </citation>
    <scope>NUCLEOTIDE SEQUENCE</scope>
</reference>
<evidence type="ECO:0000256" key="5">
    <source>
        <dbReference type="SAM" id="MobiDB-lite"/>
    </source>
</evidence>
<dbReference type="PANTHER" id="PTHR16290:SF0">
    <property type="entry name" value="DECAPPING PROTEIN 1, ISOFORM A"/>
    <property type="match status" value="1"/>
</dbReference>
<dbReference type="GO" id="GO:0000290">
    <property type="term" value="P:deadenylation-dependent decapping of nuclear-transcribed mRNA"/>
    <property type="evidence" value="ECO:0007669"/>
    <property type="project" value="InterPro"/>
</dbReference>